<dbReference type="GO" id="GO:0016620">
    <property type="term" value="F:oxidoreductase activity, acting on the aldehyde or oxo group of donors, NAD or NADP as acceptor"/>
    <property type="evidence" value="ECO:0007669"/>
    <property type="project" value="InterPro"/>
</dbReference>
<dbReference type="PANTHER" id="PTHR46278">
    <property type="entry name" value="DEHYDROGENASE, PUTATIVE-RELATED"/>
    <property type="match status" value="1"/>
</dbReference>
<dbReference type="Gene3D" id="3.40.50.720">
    <property type="entry name" value="NAD(P)-binding Rossmann-like Domain"/>
    <property type="match status" value="1"/>
</dbReference>
<protein>
    <submittedName>
        <fullName evidence="2">Aspartate-semialdehyde dehydrogenase</fullName>
    </submittedName>
</protein>
<dbReference type="Pfam" id="PF01118">
    <property type="entry name" value="Semialdhyde_dh"/>
    <property type="match status" value="1"/>
</dbReference>
<dbReference type="PANTHER" id="PTHR46278:SF2">
    <property type="entry name" value="ASPARTATE-SEMIALDEHYDE DEHYDROGENASE"/>
    <property type="match status" value="1"/>
</dbReference>
<evidence type="ECO:0000313" key="2">
    <source>
        <dbReference type="EMBL" id="OLQ10852.1"/>
    </source>
</evidence>
<dbReference type="Proteomes" id="UP000186817">
    <property type="component" value="Unassembled WGS sequence"/>
</dbReference>
<keyword evidence="3" id="KW-1185">Reference proteome</keyword>
<dbReference type="SMART" id="SM00859">
    <property type="entry name" value="Semialdhyde_dh"/>
    <property type="match status" value="1"/>
</dbReference>
<sequence length="207" mass="22429">MEALRLVLLASERSAGKALTTAYGEKQVEAFSVERAQSCDIVLMAVSGRVLRFLALAPRSIQVWYSPQIVANGKTIVIDNSSAFRYKDDIPLVVPEINSPAAQRGGVEVRLALFKFHWSVLSRRSLSKLAACLPSLPACLPACLPVCLPAGRPACLPGLCIRMSLSVVYCRCVCAEAASGAGAAGMTELEEFQDMLGRRWILRFAKK</sequence>
<evidence type="ECO:0000259" key="1">
    <source>
        <dbReference type="SMART" id="SM00859"/>
    </source>
</evidence>
<name>A0A1Q9ETU8_SYMMI</name>
<evidence type="ECO:0000313" key="3">
    <source>
        <dbReference type="Proteomes" id="UP000186817"/>
    </source>
</evidence>
<dbReference type="AlphaFoldDB" id="A0A1Q9ETU8"/>
<dbReference type="GO" id="GO:1901607">
    <property type="term" value="P:alpha-amino acid biosynthetic process"/>
    <property type="evidence" value="ECO:0007669"/>
    <property type="project" value="UniProtKB-ARBA"/>
</dbReference>
<organism evidence="2 3">
    <name type="scientific">Symbiodinium microadriaticum</name>
    <name type="common">Dinoflagellate</name>
    <name type="synonym">Zooxanthella microadriatica</name>
    <dbReference type="NCBI Taxonomy" id="2951"/>
    <lineage>
        <taxon>Eukaryota</taxon>
        <taxon>Sar</taxon>
        <taxon>Alveolata</taxon>
        <taxon>Dinophyceae</taxon>
        <taxon>Suessiales</taxon>
        <taxon>Symbiodiniaceae</taxon>
        <taxon>Symbiodinium</taxon>
    </lineage>
</organism>
<dbReference type="SUPFAM" id="SSF51735">
    <property type="entry name" value="NAD(P)-binding Rossmann-fold domains"/>
    <property type="match status" value="1"/>
</dbReference>
<dbReference type="GO" id="GO:0051287">
    <property type="term" value="F:NAD binding"/>
    <property type="evidence" value="ECO:0007669"/>
    <property type="project" value="InterPro"/>
</dbReference>
<reference evidence="2 3" key="1">
    <citation type="submission" date="2016-02" db="EMBL/GenBank/DDBJ databases">
        <title>Genome analysis of coral dinoflagellate symbionts highlights evolutionary adaptations to a symbiotic lifestyle.</title>
        <authorList>
            <person name="Aranda M."/>
            <person name="Li Y."/>
            <person name="Liew Y.J."/>
            <person name="Baumgarten S."/>
            <person name="Simakov O."/>
            <person name="Wilson M."/>
            <person name="Piel J."/>
            <person name="Ashoor H."/>
            <person name="Bougouffa S."/>
            <person name="Bajic V.B."/>
            <person name="Ryu T."/>
            <person name="Ravasi T."/>
            <person name="Bayer T."/>
            <person name="Micklem G."/>
            <person name="Kim H."/>
            <person name="Bhak J."/>
            <person name="Lajeunesse T.C."/>
            <person name="Voolstra C.R."/>
        </authorList>
    </citation>
    <scope>NUCLEOTIDE SEQUENCE [LARGE SCALE GENOMIC DNA]</scope>
    <source>
        <strain evidence="2 3">CCMP2467</strain>
    </source>
</reference>
<gene>
    <name evidence="2" type="primary">asd</name>
    <name evidence="2" type="ORF">AK812_SmicGene5373</name>
</gene>
<dbReference type="InterPro" id="IPR000534">
    <property type="entry name" value="Semialdehyde_DH_NAD-bd"/>
</dbReference>
<accession>A0A1Q9ETU8</accession>
<comment type="caution">
    <text evidence="2">The sequence shown here is derived from an EMBL/GenBank/DDBJ whole genome shotgun (WGS) entry which is preliminary data.</text>
</comment>
<feature type="domain" description="Semialdehyde dehydrogenase NAD-binding" evidence="1">
    <location>
        <begin position="1"/>
        <end position="105"/>
    </location>
</feature>
<proteinExistence type="predicted"/>
<dbReference type="InterPro" id="IPR036291">
    <property type="entry name" value="NAD(P)-bd_dom_sf"/>
</dbReference>
<dbReference type="OrthoDB" id="1894490at2759"/>
<dbReference type="EMBL" id="LSRX01000070">
    <property type="protein sequence ID" value="OLQ10852.1"/>
    <property type="molecule type" value="Genomic_DNA"/>
</dbReference>